<dbReference type="Gene3D" id="2.40.160.10">
    <property type="entry name" value="Porin"/>
    <property type="match status" value="1"/>
</dbReference>
<keyword evidence="3" id="KW-1134">Transmembrane beta strand</keyword>
<proteinExistence type="inferred from homology"/>
<comment type="subcellular location">
    <subcellularLocation>
        <location evidence="1">Mitochondrion outer membrane</location>
    </subcellularLocation>
</comment>
<dbReference type="PANTHER" id="PTHR11743">
    <property type="entry name" value="VOLTAGE-DEPENDENT ANION-SELECTIVE CHANNEL"/>
    <property type="match status" value="1"/>
</dbReference>
<accession>A0A6P8WA36</accession>
<comment type="similarity">
    <text evidence="2">Belongs to the eukaryotic mitochondrial porin family.</text>
</comment>
<dbReference type="GO" id="GO:0015288">
    <property type="term" value="F:porin activity"/>
    <property type="evidence" value="ECO:0007669"/>
    <property type="project" value="UniProtKB-KW"/>
</dbReference>
<keyword evidence="3" id="KW-0472">Membrane</keyword>
<keyword evidence="4" id="KW-1000">Mitochondrion outer membrane</keyword>
<evidence type="ECO:0000313" key="7">
    <source>
        <dbReference type="RefSeq" id="XP_034100439.2"/>
    </source>
</evidence>
<evidence type="ECO:0000256" key="5">
    <source>
        <dbReference type="ARBA" id="ARBA00023114"/>
    </source>
</evidence>
<dbReference type="Pfam" id="PF01459">
    <property type="entry name" value="Porin_3"/>
    <property type="match status" value="1"/>
</dbReference>
<keyword evidence="6" id="KW-1185">Reference proteome</keyword>
<keyword evidence="5" id="KW-0406">Ion transport</keyword>
<dbReference type="InterPro" id="IPR023614">
    <property type="entry name" value="Porin_dom_sf"/>
</dbReference>
<name>A0A6P8WA36_DROAB</name>
<evidence type="ECO:0000256" key="3">
    <source>
        <dbReference type="ARBA" id="ARBA00022452"/>
    </source>
</evidence>
<dbReference type="InterPro" id="IPR027246">
    <property type="entry name" value="Porin_Euk/Tom40"/>
</dbReference>
<dbReference type="GO" id="GO:0008308">
    <property type="term" value="F:voltage-gated monoatomic anion channel activity"/>
    <property type="evidence" value="ECO:0007669"/>
    <property type="project" value="InterPro"/>
</dbReference>
<keyword evidence="3" id="KW-0812">Transmembrane</keyword>
<dbReference type="InterPro" id="IPR001925">
    <property type="entry name" value="Porin_Euk"/>
</dbReference>
<dbReference type="GO" id="GO:0046930">
    <property type="term" value="C:pore complex"/>
    <property type="evidence" value="ECO:0007669"/>
    <property type="project" value="UniProtKB-KW"/>
</dbReference>
<dbReference type="RefSeq" id="XP_034100439.2">
    <property type="nucleotide sequence ID" value="XM_034244548.2"/>
</dbReference>
<evidence type="ECO:0000256" key="4">
    <source>
        <dbReference type="ARBA" id="ARBA00022787"/>
    </source>
</evidence>
<organism evidence="6 7">
    <name type="scientific">Drosophila albomicans</name>
    <name type="common">Fruit fly</name>
    <dbReference type="NCBI Taxonomy" id="7291"/>
    <lineage>
        <taxon>Eukaryota</taxon>
        <taxon>Metazoa</taxon>
        <taxon>Ecdysozoa</taxon>
        <taxon>Arthropoda</taxon>
        <taxon>Hexapoda</taxon>
        <taxon>Insecta</taxon>
        <taxon>Pterygota</taxon>
        <taxon>Neoptera</taxon>
        <taxon>Endopterygota</taxon>
        <taxon>Diptera</taxon>
        <taxon>Brachycera</taxon>
        <taxon>Muscomorpha</taxon>
        <taxon>Ephydroidea</taxon>
        <taxon>Drosophilidae</taxon>
        <taxon>Drosophila</taxon>
    </lineage>
</organism>
<dbReference type="CDD" id="cd07306">
    <property type="entry name" value="Porin3_VDAC"/>
    <property type="match status" value="1"/>
</dbReference>
<reference evidence="7" key="1">
    <citation type="submission" date="2025-08" db="UniProtKB">
        <authorList>
            <consortium name="RefSeq"/>
        </authorList>
    </citation>
    <scope>IDENTIFICATION</scope>
    <source>
        <strain evidence="7">15112-1751.03</strain>
        <tissue evidence="7">Whole Adult</tissue>
    </source>
</reference>
<evidence type="ECO:0000313" key="6">
    <source>
        <dbReference type="Proteomes" id="UP000515160"/>
    </source>
</evidence>
<dbReference type="PANTHER" id="PTHR11743:SF70">
    <property type="entry name" value="GH26960P-RELATED"/>
    <property type="match status" value="1"/>
</dbReference>
<gene>
    <name evidence="7" type="primary">LOC117565450</name>
</gene>
<dbReference type="AlphaFoldDB" id="A0A6P8WA36"/>
<protein>
    <submittedName>
        <fullName evidence="7">Uncharacterized protein LOC117565450 isoform X1</fullName>
    </submittedName>
</protein>
<keyword evidence="5" id="KW-0813">Transport</keyword>
<dbReference type="Proteomes" id="UP000515160">
    <property type="component" value="Chromosome 2L"/>
</dbReference>
<evidence type="ECO:0000256" key="2">
    <source>
        <dbReference type="ARBA" id="ARBA00007780"/>
    </source>
</evidence>
<dbReference type="GO" id="GO:0005741">
    <property type="term" value="C:mitochondrial outer membrane"/>
    <property type="evidence" value="ECO:0007669"/>
    <property type="project" value="UniProtKB-SubCell"/>
</dbReference>
<dbReference type="OrthoDB" id="7827681at2759"/>
<evidence type="ECO:0000256" key="1">
    <source>
        <dbReference type="ARBA" id="ARBA00004294"/>
    </source>
</evidence>
<dbReference type="GeneID" id="117565450"/>
<keyword evidence="4" id="KW-0496">Mitochondrion</keyword>
<keyword evidence="5" id="KW-0626">Porin</keyword>
<sequence>MEKLKDFLRKLFRKKQKRAVKVNEDEENLKKNKCEQNTKAKIAVKDEMKHTEYPPLPLMMTFFQMGYLAKQCLNQGYGKGVWNIECISSTKNISFHTYGAAIPDIGDVVGAVELSEKLGNINLSQTWRTDAWASSIQAIGEAIGANLYTLLQGEFPKEEDAAPKVELLAGFERAPLKSEIIIPVLHSPKFMGYLLLQPIEHFLFGGRLEFDVEQRQIDMHALCVGYVDDTTEYMLKLEKFKDLRGSVFQRLGDKWAVALKANLFGENMKAFTVGGQYQVDEKTLLKARISDDCQVGFVCQIKVTDNIEGIYYFGFDGNSPMSGDHKVGISWSFKA</sequence>